<dbReference type="PANTHER" id="PTHR31400:SF1">
    <property type="entry name" value="PROTEIN GUCD1"/>
    <property type="match status" value="1"/>
</dbReference>
<dbReference type="PANTHER" id="PTHR31400">
    <property type="entry name" value="GUANYLYL CYCLASE DOMAIN CONTAINING PROTEIN 1 GUCD1"/>
    <property type="match status" value="1"/>
</dbReference>
<dbReference type="InterPro" id="IPR018616">
    <property type="entry name" value="GUCD1"/>
</dbReference>
<evidence type="ECO:0008006" key="3">
    <source>
        <dbReference type="Google" id="ProtNLM"/>
    </source>
</evidence>
<dbReference type="AlphaFoldDB" id="A0A9P6YHM2"/>
<dbReference type="OrthoDB" id="206796at2759"/>
<dbReference type="Pfam" id="PF09778">
    <property type="entry name" value="Guanylate_cyc_2"/>
    <property type="match status" value="1"/>
</dbReference>
<dbReference type="Gene3D" id="3.90.70.10">
    <property type="entry name" value="Cysteine proteinases"/>
    <property type="match status" value="1"/>
</dbReference>
<name>A0A9P6YHM2_RHIOR</name>
<sequence>MISLGDEEITINDTIINYAQVNDCPIPHIQQDSNWDCGLACVVMTLQGLGFRCNLEEIQAACSVNSVWTIDLAFILKNYVHDFTYYTSYLGSRKEYQEQKFYQQDFDEDEKRINRLFAIAKSCSVHVVRMILPLDDYKRFLYCKQFATITLVNVRLLKCKLCKKRQGCLGSVCGKLDLFLERFKGYDYLGHFIVLIGYDPTEDVFIYRDPAVRDQFCVISADDFDDARQSEGTDHDC</sequence>
<dbReference type="Proteomes" id="UP000717996">
    <property type="component" value="Unassembled WGS sequence"/>
</dbReference>
<reference evidence="1" key="1">
    <citation type="journal article" date="2020" name="Microb. Genom.">
        <title>Genetic diversity of clinical and environmental Mucorales isolates obtained from an investigation of mucormycosis cases among solid organ transplant recipients.</title>
        <authorList>
            <person name="Nguyen M.H."/>
            <person name="Kaul D."/>
            <person name="Muto C."/>
            <person name="Cheng S.J."/>
            <person name="Richter R.A."/>
            <person name="Bruno V.M."/>
            <person name="Liu G."/>
            <person name="Beyhan S."/>
            <person name="Sundermann A.J."/>
            <person name="Mounaud S."/>
            <person name="Pasculle A.W."/>
            <person name="Nierman W.C."/>
            <person name="Driscoll E."/>
            <person name="Cumbie R."/>
            <person name="Clancy C.J."/>
            <person name="Dupont C.L."/>
        </authorList>
    </citation>
    <scope>NUCLEOTIDE SEQUENCE</scope>
    <source>
        <strain evidence="1">GL16</strain>
    </source>
</reference>
<organism evidence="1 2">
    <name type="scientific">Rhizopus oryzae</name>
    <name type="common">Mucormycosis agent</name>
    <name type="synonym">Rhizopus arrhizus var. delemar</name>
    <dbReference type="NCBI Taxonomy" id="64495"/>
    <lineage>
        <taxon>Eukaryota</taxon>
        <taxon>Fungi</taxon>
        <taxon>Fungi incertae sedis</taxon>
        <taxon>Mucoromycota</taxon>
        <taxon>Mucoromycotina</taxon>
        <taxon>Mucoromycetes</taxon>
        <taxon>Mucorales</taxon>
        <taxon>Mucorineae</taxon>
        <taxon>Rhizopodaceae</taxon>
        <taxon>Rhizopus</taxon>
    </lineage>
</organism>
<proteinExistence type="predicted"/>
<gene>
    <name evidence="1" type="ORF">G6F51_003480</name>
</gene>
<protein>
    <recommendedName>
        <fullName evidence="3">Guanylyl cyclase</fullName>
    </recommendedName>
</protein>
<comment type="caution">
    <text evidence="1">The sequence shown here is derived from an EMBL/GenBank/DDBJ whole genome shotgun (WGS) entry which is preliminary data.</text>
</comment>
<dbReference type="EMBL" id="JAANIT010000344">
    <property type="protein sequence ID" value="KAG1548751.1"/>
    <property type="molecule type" value="Genomic_DNA"/>
</dbReference>
<evidence type="ECO:0000313" key="1">
    <source>
        <dbReference type="EMBL" id="KAG1548751.1"/>
    </source>
</evidence>
<evidence type="ECO:0000313" key="2">
    <source>
        <dbReference type="Proteomes" id="UP000717996"/>
    </source>
</evidence>
<accession>A0A9P6YHM2</accession>